<reference evidence="3 4" key="1">
    <citation type="submission" date="2016-10" db="EMBL/GenBank/DDBJ databases">
        <authorList>
            <person name="de Groot N.N."/>
        </authorList>
    </citation>
    <scope>NUCLEOTIDE SEQUENCE [LARGE SCALE GENOMIC DNA]</scope>
    <source>
        <strain evidence="3 4">L 420-91</strain>
    </source>
</reference>
<gene>
    <name evidence="2" type="ORF">K3F53_16355</name>
    <name evidence="3" type="ORF">SAMN04489735_102736</name>
</gene>
<sequence>MWALMELIGFAGLILFGTLAIVSVMRNRDPKNYMKLASIFFVILIIAIILDRQLETPLQTLLL</sequence>
<dbReference type="EMBL" id="FNDE01000027">
    <property type="protein sequence ID" value="SDH47898.1"/>
    <property type="molecule type" value="Genomic_DNA"/>
</dbReference>
<dbReference type="Proteomes" id="UP000198956">
    <property type="component" value="Unassembled WGS sequence"/>
</dbReference>
<organism evidence="3 4">
    <name type="scientific">Aneurinibacillus thermoaerophilus</name>
    <dbReference type="NCBI Taxonomy" id="143495"/>
    <lineage>
        <taxon>Bacteria</taxon>
        <taxon>Bacillati</taxon>
        <taxon>Bacillota</taxon>
        <taxon>Bacilli</taxon>
        <taxon>Bacillales</taxon>
        <taxon>Paenibacillaceae</taxon>
        <taxon>Aneurinibacillus group</taxon>
        <taxon>Aneurinibacillus</taxon>
    </lineage>
</organism>
<proteinExistence type="predicted"/>
<dbReference type="AlphaFoldDB" id="A0A1G8CR17"/>
<keyword evidence="1" id="KW-1133">Transmembrane helix</keyword>
<evidence type="ECO:0000313" key="2">
    <source>
        <dbReference type="EMBL" id="QYY42400.1"/>
    </source>
</evidence>
<name>A0A1G8CR17_ANETH</name>
<keyword evidence="1" id="KW-0812">Transmembrane</keyword>
<keyword evidence="1" id="KW-0472">Membrane</keyword>
<accession>A0A1G8CR17</accession>
<feature type="transmembrane region" description="Helical" evidence="1">
    <location>
        <begin position="36"/>
        <end position="54"/>
    </location>
</feature>
<keyword evidence="5" id="KW-1185">Reference proteome</keyword>
<dbReference type="Proteomes" id="UP000826616">
    <property type="component" value="Chromosome"/>
</dbReference>
<protein>
    <submittedName>
        <fullName evidence="3">Uncharacterized protein</fullName>
    </submittedName>
</protein>
<evidence type="ECO:0000313" key="5">
    <source>
        <dbReference type="Proteomes" id="UP000826616"/>
    </source>
</evidence>
<evidence type="ECO:0000313" key="4">
    <source>
        <dbReference type="Proteomes" id="UP000198956"/>
    </source>
</evidence>
<feature type="transmembrane region" description="Helical" evidence="1">
    <location>
        <begin position="6"/>
        <end position="24"/>
    </location>
</feature>
<dbReference type="EMBL" id="CP080764">
    <property type="protein sequence ID" value="QYY42400.1"/>
    <property type="molecule type" value="Genomic_DNA"/>
</dbReference>
<reference evidence="2 5" key="2">
    <citation type="submission" date="2021-08" db="EMBL/GenBank/DDBJ databases">
        <title>Complete genome sequence of the strain Aneurinibacillus thermoaerophilus CCM 8960.</title>
        <authorList>
            <person name="Musilova J."/>
            <person name="Kourilova X."/>
            <person name="Pernicova I."/>
            <person name="Bezdicek M."/>
            <person name="Lengerova M."/>
            <person name="Obruca S."/>
            <person name="Sedlar K."/>
        </authorList>
    </citation>
    <scope>NUCLEOTIDE SEQUENCE [LARGE SCALE GENOMIC DNA]</scope>
    <source>
        <strain evidence="2 5">CCM 8960</strain>
    </source>
</reference>
<dbReference type="GeneID" id="97142954"/>
<evidence type="ECO:0000256" key="1">
    <source>
        <dbReference type="SAM" id="Phobius"/>
    </source>
</evidence>
<dbReference type="RefSeq" id="WP_091260879.1">
    <property type="nucleotide sequence ID" value="NZ_CP080764.1"/>
</dbReference>
<evidence type="ECO:0000313" key="3">
    <source>
        <dbReference type="EMBL" id="SDH47898.1"/>
    </source>
</evidence>